<dbReference type="RefSeq" id="WP_150165108.1">
    <property type="nucleotide sequence ID" value="NZ_CP029193.1"/>
</dbReference>
<dbReference type="Proteomes" id="UP000323046">
    <property type="component" value="Chromosome"/>
</dbReference>
<reference evidence="1 2" key="1">
    <citation type="submission" date="2018-05" db="EMBL/GenBank/DDBJ databases">
        <title>Streptomyces venezuelae.</title>
        <authorList>
            <person name="Kim W."/>
            <person name="Lee N."/>
            <person name="Cho B.-K."/>
        </authorList>
    </citation>
    <scope>NUCLEOTIDE SEQUENCE [LARGE SCALE GENOMIC DNA]</scope>
    <source>
        <strain evidence="1 2">ATCC 14583</strain>
    </source>
</reference>
<gene>
    <name evidence="1" type="ORF">DEJ47_04385</name>
</gene>
<name>A0A5P2B7M7_STRVZ</name>
<sequence length="61" mass="6741">MAITMKNYGLTWTDPDGVPRATVCSYDKGSAEDRKKKLEAAKCKNVRISETKPGELLQPQA</sequence>
<dbReference type="EMBL" id="CP029193">
    <property type="protein sequence ID" value="QES25788.1"/>
    <property type="molecule type" value="Genomic_DNA"/>
</dbReference>
<organism evidence="1 2">
    <name type="scientific">Streptomyces venezuelae</name>
    <dbReference type="NCBI Taxonomy" id="54571"/>
    <lineage>
        <taxon>Bacteria</taxon>
        <taxon>Bacillati</taxon>
        <taxon>Actinomycetota</taxon>
        <taxon>Actinomycetes</taxon>
        <taxon>Kitasatosporales</taxon>
        <taxon>Streptomycetaceae</taxon>
        <taxon>Streptomyces</taxon>
    </lineage>
</organism>
<evidence type="ECO:0000313" key="1">
    <source>
        <dbReference type="EMBL" id="QES25788.1"/>
    </source>
</evidence>
<evidence type="ECO:0000313" key="2">
    <source>
        <dbReference type="Proteomes" id="UP000323046"/>
    </source>
</evidence>
<accession>A0A5P2B7M7</accession>
<dbReference type="AlphaFoldDB" id="A0A5P2B7M7"/>
<dbReference type="OrthoDB" id="4288512at2"/>
<protein>
    <submittedName>
        <fullName evidence="1">Uncharacterized protein</fullName>
    </submittedName>
</protein>
<keyword evidence="2" id="KW-1185">Reference proteome</keyword>
<proteinExistence type="predicted"/>